<keyword evidence="2" id="KW-1185">Reference proteome</keyword>
<proteinExistence type="predicted"/>
<gene>
    <name evidence="1" type="ORF">ERS137967_01426</name>
</gene>
<dbReference type="SUPFAM" id="SSF52540">
    <property type="entry name" value="P-loop containing nucleoside triphosphate hydrolases"/>
    <property type="match status" value="1"/>
</dbReference>
<dbReference type="InterPro" id="IPR027417">
    <property type="entry name" value="P-loop_NTPase"/>
</dbReference>
<dbReference type="PANTHER" id="PTHR35894">
    <property type="entry name" value="GENERAL SECRETION PATHWAY PROTEIN A-RELATED"/>
    <property type="match status" value="1"/>
</dbReference>
<dbReference type="Proteomes" id="UP000040578">
    <property type="component" value="Unassembled WGS sequence"/>
</dbReference>
<accession>A0ABP1YB20</accession>
<dbReference type="InterPro" id="IPR052026">
    <property type="entry name" value="ExeA_AAA_ATPase_DNA-bind"/>
</dbReference>
<evidence type="ECO:0000313" key="2">
    <source>
        <dbReference type="Proteomes" id="UP000040578"/>
    </source>
</evidence>
<evidence type="ECO:0000313" key="1">
    <source>
        <dbReference type="EMBL" id="CNE38413.1"/>
    </source>
</evidence>
<name>A0ABP1YB20_9GAMM</name>
<comment type="caution">
    <text evidence="1">The sequence shown here is derived from an EMBL/GenBank/DDBJ whole genome shotgun (WGS) entry which is preliminary data.</text>
</comment>
<organism evidence="1 2">
    <name type="scientific">Yersinia nurmii</name>
    <dbReference type="NCBI Taxonomy" id="685706"/>
    <lineage>
        <taxon>Bacteria</taxon>
        <taxon>Pseudomonadati</taxon>
        <taxon>Pseudomonadota</taxon>
        <taxon>Gammaproteobacteria</taxon>
        <taxon>Enterobacterales</taxon>
        <taxon>Yersiniaceae</taxon>
        <taxon>Yersinia</taxon>
    </lineage>
</organism>
<sequence length="169" mass="19485">MTLRRPQQLLREENRVTVARSLSVEKSSIKLATLISALFYVRVQDKTLQIPKQGERRERELQERIKRGKRSVALFADEAHDLNGHTLIRLKRLMEVVEDGGGRLSVILADHPKLRNNLRRPKMEEIGYRTEIFTLDGIVGSQREYIQWLLTACTKQQSDAPPILTEDAI</sequence>
<protein>
    <submittedName>
        <fullName evidence="1">Uncharacterized protein</fullName>
    </submittedName>
</protein>
<dbReference type="PANTHER" id="PTHR35894:SF1">
    <property type="entry name" value="PHOSPHORIBULOKINASE _ URIDINE KINASE FAMILY"/>
    <property type="match status" value="1"/>
</dbReference>
<dbReference type="EMBL" id="CPYD01000004">
    <property type="protein sequence ID" value="CNE38413.1"/>
    <property type="molecule type" value="Genomic_DNA"/>
</dbReference>
<reference evidence="1 2" key="1">
    <citation type="submission" date="2015-03" db="EMBL/GenBank/DDBJ databases">
        <authorList>
            <consortium name="Pathogen Informatics"/>
            <person name="Murphy D."/>
        </authorList>
    </citation>
    <scope>NUCLEOTIDE SEQUENCE [LARGE SCALE GENOMIC DNA]</scope>
    <source>
        <strain evidence="2">type strain: CIP110231</strain>
    </source>
</reference>